<dbReference type="AlphaFoldDB" id="A0A9W9HFD1"/>
<comment type="caution">
    <text evidence="2">The sequence shown here is derived from an EMBL/GenBank/DDBJ whole genome shotgun (WGS) entry which is preliminary data.</text>
</comment>
<feature type="compositionally biased region" description="Basic residues" evidence="1">
    <location>
        <begin position="1"/>
        <end position="10"/>
    </location>
</feature>
<keyword evidence="3" id="KW-1185">Reference proteome</keyword>
<protein>
    <submittedName>
        <fullName evidence="2">Uncharacterized protein</fullName>
    </submittedName>
</protein>
<evidence type="ECO:0000313" key="3">
    <source>
        <dbReference type="Proteomes" id="UP001149079"/>
    </source>
</evidence>
<dbReference type="RefSeq" id="XP_056526167.1">
    <property type="nucleotide sequence ID" value="XM_056661001.1"/>
</dbReference>
<gene>
    <name evidence="2" type="ORF">N7515_000257</name>
</gene>
<feature type="region of interest" description="Disordered" evidence="1">
    <location>
        <begin position="71"/>
        <end position="126"/>
    </location>
</feature>
<reference evidence="2" key="2">
    <citation type="journal article" date="2023" name="IMA Fungus">
        <title>Comparative genomic study of the Penicillium genus elucidates a diverse pangenome and 15 lateral gene transfer events.</title>
        <authorList>
            <person name="Petersen C."/>
            <person name="Sorensen T."/>
            <person name="Nielsen M.R."/>
            <person name="Sondergaard T.E."/>
            <person name="Sorensen J.L."/>
            <person name="Fitzpatrick D.A."/>
            <person name="Frisvad J.C."/>
            <person name="Nielsen K.L."/>
        </authorList>
    </citation>
    <scope>NUCLEOTIDE SEQUENCE</scope>
    <source>
        <strain evidence="2">IBT 22155</strain>
    </source>
</reference>
<name>A0A9W9HFD1_9EURO</name>
<dbReference type="Proteomes" id="UP001149079">
    <property type="component" value="Unassembled WGS sequence"/>
</dbReference>
<sequence>MSREPRRRPVHLGTPGPQGCDGTPSRRPQWLRWGPEVEGDTTKPIPLPLIDEDEEDEWIKSGNMALPCAELSGEESESDLWSDSDDIWTSSEDEDSSSDWESVTDADEVDACDQVPIGGCGRRGGK</sequence>
<dbReference type="EMBL" id="JAPQKL010000001">
    <property type="protein sequence ID" value="KAJ5145693.1"/>
    <property type="molecule type" value="Genomic_DNA"/>
</dbReference>
<evidence type="ECO:0000256" key="1">
    <source>
        <dbReference type="SAM" id="MobiDB-lite"/>
    </source>
</evidence>
<proteinExistence type="predicted"/>
<feature type="region of interest" description="Disordered" evidence="1">
    <location>
        <begin position="1"/>
        <end position="48"/>
    </location>
</feature>
<dbReference type="GeneID" id="81400171"/>
<feature type="compositionally biased region" description="Acidic residues" evidence="1">
    <location>
        <begin position="72"/>
        <end position="111"/>
    </location>
</feature>
<reference evidence="2" key="1">
    <citation type="submission" date="2022-11" db="EMBL/GenBank/DDBJ databases">
        <authorList>
            <person name="Petersen C."/>
        </authorList>
    </citation>
    <scope>NUCLEOTIDE SEQUENCE</scope>
    <source>
        <strain evidence="2">IBT 22155</strain>
    </source>
</reference>
<evidence type="ECO:0000313" key="2">
    <source>
        <dbReference type="EMBL" id="KAJ5145693.1"/>
    </source>
</evidence>
<accession>A0A9W9HFD1</accession>
<organism evidence="2 3">
    <name type="scientific">Penicillium bovifimosum</name>
    <dbReference type="NCBI Taxonomy" id="126998"/>
    <lineage>
        <taxon>Eukaryota</taxon>
        <taxon>Fungi</taxon>
        <taxon>Dikarya</taxon>
        <taxon>Ascomycota</taxon>
        <taxon>Pezizomycotina</taxon>
        <taxon>Eurotiomycetes</taxon>
        <taxon>Eurotiomycetidae</taxon>
        <taxon>Eurotiales</taxon>
        <taxon>Aspergillaceae</taxon>
        <taxon>Penicillium</taxon>
    </lineage>
</organism>